<dbReference type="SUPFAM" id="SSF50129">
    <property type="entry name" value="GroES-like"/>
    <property type="match status" value="1"/>
</dbReference>
<gene>
    <name evidence="7" type="ORF">LCGC14_0096690</name>
</gene>
<evidence type="ECO:0000259" key="6">
    <source>
        <dbReference type="SMART" id="SM00829"/>
    </source>
</evidence>
<dbReference type="InterPro" id="IPR013149">
    <property type="entry name" value="ADH-like_C"/>
</dbReference>
<evidence type="ECO:0000256" key="2">
    <source>
        <dbReference type="ARBA" id="ARBA00008072"/>
    </source>
</evidence>
<sequence length="358" mass="37948">MSQSNSQQTMQAAVWYAAKDLRVEQVPVPTINDPHAVKVKVAACGICGSDLHEYAAGPIFIPVGKPHPISGEQAPIIMGHEFAGEVVEVGAKVTRVKVGDRVAIEPILSPNKDGAYQMERYNLTPLLGFHGLSGGGGGFSEFTVMGEHMVHKLPDDLSFEQGALVEPAAVALHAVRQSCLKAGDSAAVFGAGPIGLMTIEALKAAGAAQIYAVEVAPSRKAKAEALGAIVVDPQQENAVAKLQALSNGGVDVAFEVTGIPAVLNQSLHSTHEGGEVVVVSIWEGDASFQPNDLVIKERTMKGIIAYRHVYPAVMALMQRGYFRAEDMVTQRIPLADIIEEGFEALLSDKAQVKIMVTP</sequence>
<dbReference type="InterPro" id="IPR036291">
    <property type="entry name" value="NAD(P)-bd_dom_sf"/>
</dbReference>
<comment type="cofactor">
    <cofactor evidence="1">
        <name>Zn(2+)</name>
        <dbReference type="ChEBI" id="CHEBI:29105"/>
    </cofactor>
</comment>
<organism evidence="7">
    <name type="scientific">marine sediment metagenome</name>
    <dbReference type="NCBI Taxonomy" id="412755"/>
    <lineage>
        <taxon>unclassified sequences</taxon>
        <taxon>metagenomes</taxon>
        <taxon>ecological metagenomes</taxon>
    </lineage>
</organism>
<dbReference type="Pfam" id="PF00107">
    <property type="entry name" value="ADH_zinc_N"/>
    <property type="match status" value="1"/>
</dbReference>
<evidence type="ECO:0000256" key="1">
    <source>
        <dbReference type="ARBA" id="ARBA00001947"/>
    </source>
</evidence>
<dbReference type="GO" id="GO:0000721">
    <property type="term" value="F:(R,R)-butanediol dehydrogenase activity"/>
    <property type="evidence" value="ECO:0007669"/>
    <property type="project" value="TreeGrafter"/>
</dbReference>
<dbReference type="InterPro" id="IPR011032">
    <property type="entry name" value="GroES-like_sf"/>
</dbReference>
<evidence type="ECO:0000256" key="4">
    <source>
        <dbReference type="ARBA" id="ARBA00022833"/>
    </source>
</evidence>
<feature type="domain" description="Enoyl reductase (ER)" evidence="6">
    <location>
        <begin position="17"/>
        <end position="356"/>
    </location>
</feature>
<evidence type="ECO:0000256" key="5">
    <source>
        <dbReference type="ARBA" id="ARBA00023002"/>
    </source>
</evidence>
<dbReference type="InterPro" id="IPR002328">
    <property type="entry name" value="ADH_Zn_CS"/>
</dbReference>
<comment type="similarity">
    <text evidence="2">Belongs to the zinc-containing alcohol dehydrogenase family.</text>
</comment>
<dbReference type="SUPFAM" id="SSF51735">
    <property type="entry name" value="NAD(P)-binding Rossmann-fold domains"/>
    <property type="match status" value="1"/>
</dbReference>
<keyword evidence="3" id="KW-0479">Metal-binding</keyword>
<keyword evidence="4" id="KW-0862">Zinc</keyword>
<dbReference type="PROSITE" id="PS00059">
    <property type="entry name" value="ADH_ZINC"/>
    <property type="match status" value="1"/>
</dbReference>
<dbReference type="AlphaFoldDB" id="A0A0F9VDK4"/>
<dbReference type="Pfam" id="PF08240">
    <property type="entry name" value="ADH_N"/>
    <property type="match status" value="1"/>
</dbReference>
<reference evidence="7" key="1">
    <citation type="journal article" date="2015" name="Nature">
        <title>Complex archaea that bridge the gap between prokaryotes and eukaryotes.</title>
        <authorList>
            <person name="Spang A."/>
            <person name="Saw J.H."/>
            <person name="Jorgensen S.L."/>
            <person name="Zaremba-Niedzwiedzka K."/>
            <person name="Martijn J."/>
            <person name="Lind A.E."/>
            <person name="van Eijk R."/>
            <person name="Schleper C."/>
            <person name="Guy L."/>
            <person name="Ettema T.J."/>
        </authorList>
    </citation>
    <scope>NUCLEOTIDE SEQUENCE</scope>
</reference>
<name>A0A0F9VDK4_9ZZZZ</name>
<dbReference type="GO" id="GO:0008270">
    <property type="term" value="F:zinc ion binding"/>
    <property type="evidence" value="ECO:0007669"/>
    <property type="project" value="InterPro"/>
</dbReference>
<evidence type="ECO:0000313" key="7">
    <source>
        <dbReference type="EMBL" id="KKO03256.1"/>
    </source>
</evidence>
<accession>A0A0F9VDK4</accession>
<dbReference type="SMART" id="SM00829">
    <property type="entry name" value="PKS_ER"/>
    <property type="match status" value="1"/>
</dbReference>
<dbReference type="CDD" id="cd08233">
    <property type="entry name" value="butanediol_DH_like"/>
    <property type="match status" value="1"/>
</dbReference>
<evidence type="ECO:0000256" key="3">
    <source>
        <dbReference type="ARBA" id="ARBA00022723"/>
    </source>
</evidence>
<dbReference type="InterPro" id="IPR013154">
    <property type="entry name" value="ADH-like_N"/>
</dbReference>
<keyword evidence="5" id="KW-0560">Oxidoreductase</keyword>
<dbReference type="Gene3D" id="3.40.50.720">
    <property type="entry name" value="NAD(P)-binding Rossmann-like Domain"/>
    <property type="match status" value="1"/>
</dbReference>
<dbReference type="Gene3D" id="3.90.180.10">
    <property type="entry name" value="Medium-chain alcohol dehydrogenases, catalytic domain"/>
    <property type="match status" value="1"/>
</dbReference>
<dbReference type="PANTHER" id="PTHR43161">
    <property type="entry name" value="SORBITOL DEHYDROGENASE"/>
    <property type="match status" value="1"/>
</dbReference>
<proteinExistence type="inferred from homology"/>
<dbReference type="PANTHER" id="PTHR43161:SF26">
    <property type="entry name" value="GALACTITOL 1-PHOSPHATE 5-DEHYDROGENASE"/>
    <property type="match status" value="1"/>
</dbReference>
<dbReference type="InterPro" id="IPR020843">
    <property type="entry name" value="ER"/>
</dbReference>
<dbReference type="EMBL" id="LAZR01000027">
    <property type="protein sequence ID" value="KKO03256.1"/>
    <property type="molecule type" value="Genomic_DNA"/>
</dbReference>
<protein>
    <recommendedName>
        <fullName evidence="6">Enoyl reductase (ER) domain-containing protein</fullName>
    </recommendedName>
</protein>
<comment type="caution">
    <text evidence="7">The sequence shown here is derived from an EMBL/GenBank/DDBJ whole genome shotgun (WGS) entry which is preliminary data.</text>
</comment>